<dbReference type="EnsemblPlants" id="AET6Gv20167300.11">
    <property type="protein sequence ID" value="AET6Gv20167300.11"/>
    <property type="gene ID" value="AET6Gv20167300"/>
</dbReference>
<keyword evidence="1" id="KW-1133">Transmembrane helix</keyword>
<keyword evidence="1" id="KW-0472">Membrane</keyword>
<evidence type="ECO:0000313" key="3">
    <source>
        <dbReference type="Proteomes" id="UP000015105"/>
    </source>
</evidence>
<name>A0A453N0K1_AEGTS</name>
<dbReference type="Gramene" id="AET6Gv20167300.11">
    <property type="protein sequence ID" value="AET6Gv20167300.11"/>
    <property type="gene ID" value="AET6Gv20167300"/>
</dbReference>
<dbReference type="Proteomes" id="UP000015105">
    <property type="component" value="Chromosome 6D"/>
</dbReference>
<feature type="transmembrane region" description="Helical" evidence="1">
    <location>
        <begin position="12"/>
        <end position="33"/>
    </location>
</feature>
<proteinExistence type="predicted"/>
<protein>
    <submittedName>
        <fullName evidence="2">Uncharacterized protein</fullName>
    </submittedName>
</protein>
<reference evidence="3" key="2">
    <citation type="journal article" date="2017" name="Nat. Plants">
        <title>The Aegilops tauschii genome reveals multiple impacts of transposons.</title>
        <authorList>
            <person name="Zhao G."/>
            <person name="Zou C."/>
            <person name="Li K."/>
            <person name="Wang K."/>
            <person name="Li T."/>
            <person name="Gao L."/>
            <person name="Zhang X."/>
            <person name="Wang H."/>
            <person name="Yang Z."/>
            <person name="Liu X."/>
            <person name="Jiang W."/>
            <person name="Mao L."/>
            <person name="Kong X."/>
            <person name="Jiao Y."/>
            <person name="Jia J."/>
        </authorList>
    </citation>
    <scope>NUCLEOTIDE SEQUENCE [LARGE SCALE GENOMIC DNA]</scope>
    <source>
        <strain evidence="3">cv. AL8/78</strain>
    </source>
</reference>
<evidence type="ECO:0000256" key="1">
    <source>
        <dbReference type="SAM" id="Phobius"/>
    </source>
</evidence>
<keyword evidence="3" id="KW-1185">Reference proteome</keyword>
<reference evidence="2" key="5">
    <citation type="journal article" date="2021" name="G3 (Bethesda)">
        <title>Aegilops tauschii genome assembly Aet v5.0 features greater sequence contiguity and improved annotation.</title>
        <authorList>
            <person name="Wang L."/>
            <person name="Zhu T."/>
            <person name="Rodriguez J.C."/>
            <person name="Deal K.R."/>
            <person name="Dubcovsky J."/>
            <person name="McGuire P.E."/>
            <person name="Lux T."/>
            <person name="Spannagl M."/>
            <person name="Mayer K.F.X."/>
            <person name="Baldrich P."/>
            <person name="Meyers B.C."/>
            <person name="Huo N."/>
            <person name="Gu Y.Q."/>
            <person name="Zhou H."/>
            <person name="Devos K.M."/>
            <person name="Bennetzen J.L."/>
            <person name="Unver T."/>
            <person name="Budak H."/>
            <person name="Gulick P.J."/>
            <person name="Galiba G."/>
            <person name="Kalapos B."/>
            <person name="Nelson D.R."/>
            <person name="Li P."/>
            <person name="You F.M."/>
            <person name="Luo M.C."/>
            <person name="Dvorak J."/>
        </authorList>
    </citation>
    <scope>NUCLEOTIDE SEQUENCE [LARGE SCALE GENOMIC DNA]</scope>
    <source>
        <strain evidence="2">cv. AL8/78</strain>
    </source>
</reference>
<evidence type="ECO:0000313" key="2">
    <source>
        <dbReference type="EnsemblPlants" id="AET6Gv20167300.11"/>
    </source>
</evidence>
<dbReference type="AlphaFoldDB" id="A0A453N0K1"/>
<organism evidence="2 3">
    <name type="scientific">Aegilops tauschii subsp. strangulata</name>
    <name type="common">Goatgrass</name>
    <dbReference type="NCBI Taxonomy" id="200361"/>
    <lineage>
        <taxon>Eukaryota</taxon>
        <taxon>Viridiplantae</taxon>
        <taxon>Streptophyta</taxon>
        <taxon>Embryophyta</taxon>
        <taxon>Tracheophyta</taxon>
        <taxon>Spermatophyta</taxon>
        <taxon>Magnoliopsida</taxon>
        <taxon>Liliopsida</taxon>
        <taxon>Poales</taxon>
        <taxon>Poaceae</taxon>
        <taxon>BOP clade</taxon>
        <taxon>Pooideae</taxon>
        <taxon>Triticodae</taxon>
        <taxon>Triticeae</taxon>
        <taxon>Triticinae</taxon>
        <taxon>Aegilops</taxon>
    </lineage>
</organism>
<reference evidence="3" key="1">
    <citation type="journal article" date="2014" name="Science">
        <title>Ancient hybridizations among the ancestral genomes of bread wheat.</title>
        <authorList>
            <consortium name="International Wheat Genome Sequencing Consortium,"/>
            <person name="Marcussen T."/>
            <person name="Sandve S.R."/>
            <person name="Heier L."/>
            <person name="Spannagl M."/>
            <person name="Pfeifer M."/>
            <person name="Jakobsen K.S."/>
            <person name="Wulff B.B."/>
            <person name="Steuernagel B."/>
            <person name="Mayer K.F."/>
            <person name="Olsen O.A."/>
        </authorList>
    </citation>
    <scope>NUCLEOTIDE SEQUENCE [LARGE SCALE GENOMIC DNA]</scope>
    <source>
        <strain evidence="3">cv. AL8/78</strain>
    </source>
</reference>
<keyword evidence="1" id="KW-0812">Transmembrane</keyword>
<sequence length="34" mass="3952">VELCALVVMDLPHLTLCMHMIWVIVFGWLITIIQ</sequence>
<reference evidence="2" key="4">
    <citation type="submission" date="2019-03" db="UniProtKB">
        <authorList>
            <consortium name="EnsemblPlants"/>
        </authorList>
    </citation>
    <scope>IDENTIFICATION</scope>
</reference>
<accession>A0A453N0K1</accession>
<reference evidence="2" key="3">
    <citation type="journal article" date="2017" name="Nature">
        <title>Genome sequence of the progenitor of the wheat D genome Aegilops tauschii.</title>
        <authorList>
            <person name="Luo M.C."/>
            <person name="Gu Y.Q."/>
            <person name="Puiu D."/>
            <person name="Wang H."/>
            <person name="Twardziok S.O."/>
            <person name="Deal K.R."/>
            <person name="Huo N."/>
            <person name="Zhu T."/>
            <person name="Wang L."/>
            <person name="Wang Y."/>
            <person name="McGuire P.E."/>
            <person name="Liu S."/>
            <person name="Long H."/>
            <person name="Ramasamy R.K."/>
            <person name="Rodriguez J.C."/>
            <person name="Van S.L."/>
            <person name="Yuan L."/>
            <person name="Wang Z."/>
            <person name="Xia Z."/>
            <person name="Xiao L."/>
            <person name="Anderson O.D."/>
            <person name="Ouyang S."/>
            <person name="Liang Y."/>
            <person name="Zimin A.V."/>
            <person name="Pertea G."/>
            <person name="Qi P."/>
            <person name="Bennetzen J.L."/>
            <person name="Dai X."/>
            <person name="Dawson M.W."/>
            <person name="Muller H.G."/>
            <person name="Kugler K."/>
            <person name="Rivarola-Duarte L."/>
            <person name="Spannagl M."/>
            <person name="Mayer K.F.X."/>
            <person name="Lu F.H."/>
            <person name="Bevan M.W."/>
            <person name="Leroy P."/>
            <person name="Li P."/>
            <person name="You F.M."/>
            <person name="Sun Q."/>
            <person name="Liu Z."/>
            <person name="Lyons E."/>
            <person name="Wicker T."/>
            <person name="Salzberg S.L."/>
            <person name="Devos K.M."/>
            <person name="Dvorak J."/>
        </authorList>
    </citation>
    <scope>NUCLEOTIDE SEQUENCE [LARGE SCALE GENOMIC DNA]</scope>
    <source>
        <strain evidence="2">cv. AL8/78</strain>
    </source>
</reference>